<dbReference type="PANTHER" id="PTHR30038">
    <property type="entry name" value="ALDEHYDE FERREDOXIN OXIDOREDUCTASE"/>
    <property type="match status" value="1"/>
</dbReference>
<comment type="cofactor">
    <cofactor evidence="8">
        <name>tungstopterin</name>
        <dbReference type="ChEBI" id="CHEBI:30402"/>
    </cofactor>
</comment>
<dbReference type="GO" id="GO:0046872">
    <property type="term" value="F:metal ion binding"/>
    <property type="evidence" value="ECO:0007669"/>
    <property type="project" value="UniProtKB-KW"/>
</dbReference>
<comment type="cofactor">
    <cofactor evidence="1">
        <name>[4Fe-4S] cluster</name>
        <dbReference type="ChEBI" id="CHEBI:49883"/>
    </cofactor>
</comment>
<gene>
    <name evidence="10" type="ORF">COY37_10015</name>
</gene>
<dbReference type="EMBL" id="PFNG01000231">
    <property type="protein sequence ID" value="PIZ35657.1"/>
    <property type="molecule type" value="Genomic_DNA"/>
</dbReference>
<protein>
    <submittedName>
        <fullName evidence="10">Aldehyde:ferredoxin oxidoreductase</fullName>
    </submittedName>
</protein>
<evidence type="ECO:0000256" key="4">
    <source>
        <dbReference type="ARBA" id="ARBA00022723"/>
    </source>
</evidence>
<keyword evidence="7" id="KW-0411">Iron-sulfur</keyword>
<dbReference type="InterPro" id="IPR036503">
    <property type="entry name" value="Ald_Fedxn_OxRdtase_N_sf"/>
</dbReference>
<reference evidence="11" key="1">
    <citation type="submission" date="2017-09" db="EMBL/GenBank/DDBJ databases">
        <title>Depth-based differentiation of microbial function through sediment-hosted aquifers and enrichment of novel symbionts in the deep terrestrial subsurface.</title>
        <authorList>
            <person name="Probst A.J."/>
            <person name="Ladd B."/>
            <person name="Jarett J.K."/>
            <person name="Geller-Mcgrath D.E."/>
            <person name="Sieber C.M.K."/>
            <person name="Emerson J.B."/>
            <person name="Anantharaman K."/>
            <person name="Thomas B.C."/>
            <person name="Malmstrom R."/>
            <person name="Stieglmeier M."/>
            <person name="Klingl A."/>
            <person name="Woyke T."/>
            <person name="Ryan C.M."/>
            <person name="Banfield J.F."/>
        </authorList>
    </citation>
    <scope>NUCLEOTIDE SEQUENCE [LARGE SCALE GENOMIC DNA]</scope>
</reference>
<evidence type="ECO:0000256" key="7">
    <source>
        <dbReference type="ARBA" id="ARBA00023014"/>
    </source>
</evidence>
<dbReference type="Gene3D" id="1.10.599.10">
    <property type="entry name" value="Aldehyde Ferredoxin Oxidoreductase Protein, subunit A, domain 3"/>
    <property type="match status" value="1"/>
</dbReference>
<dbReference type="AlphaFoldDB" id="A0A2M7T5U4"/>
<dbReference type="InterPro" id="IPR013984">
    <property type="entry name" value="Ald_Fedxn_OxRdtase_dom2"/>
</dbReference>
<evidence type="ECO:0000256" key="3">
    <source>
        <dbReference type="ARBA" id="ARBA00022485"/>
    </source>
</evidence>
<evidence type="ECO:0000259" key="9">
    <source>
        <dbReference type="SMART" id="SM00790"/>
    </source>
</evidence>
<dbReference type="SMART" id="SM00790">
    <property type="entry name" value="AFOR_N"/>
    <property type="match status" value="1"/>
</dbReference>
<keyword evidence="3" id="KW-0004">4Fe-4S</keyword>
<keyword evidence="6" id="KW-0408">Iron</keyword>
<dbReference type="SUPFAM" id="SSF56228">
    <property type="entry name" value="Aldehyde ferredoxin oxidoreductase, N-terminal domain"/>
    <property type="match status" value="1"/>
</dbReference>
<dbReference type="Pfam" id="PF01314">
    <property type="entry name" value="AFOR_C"/>
    <property type="match status" value="1"/>
</dbReference>
<keyword evidence="4" id="KW-0479">Metal-binding</keyword>
<keyword evidence="5" id="KW-0560">Oxidoreductase</keyword>
<evidence type="ECO:0000313" key="10">
    <source>
        <dbReference type="EMBL" id="PIZ35657.1"/>
    </source>
</evidence>
<comment type="caution">
    <text evidence="10">The sequence shown here is derived from an EMBL/GenBank/DDBJ whole genome shotgun (WGS) entry which is preliminary data.</text>
</comment>
<dbReference type="Gene3D" id="1.10.569.10">
    <property type="entry name" value="Aldehyde Ferredoxin Oxidoreductase Protein, subunit A, domain 2"/>
    <property type="match status" value="1"/>
</dbReference>
<evidence type="ECO:0000313" key="11">
    <source>
        <dbReference type="Proteomes" id="UP000230956"/>
    </source>
</evidence>
<evidence type="ECO:0000256" key="1">
    <source>
        <dbReference type="ARBA" id="ARBA00001966"/>
    </source>
</evidence>
<dbReference type="InterPro" id="IPR013985">
    <property type="entry name" value="Ald_Fedxn_OxRdtase_dom3"/>
</dbReference>
<dbReference type="GO" id="GO:0051539">
    <property type="term" value="F:4 iron, 4 sulfur cluster binding"/>
    <property type="evidence" value="ECO:0007669"/>
    <property type="project" value="UniProtKB-KW"/>
</dbReference>
<accession>A0A2M7T5U4</accession>
<comment type="similarity">
    <text evidence="2">Belongs to the AOR/FOR family.</text>
</comment>
<dbReference type="Pfam" id="PF02730">
    <property type="entry name" value="AFOR_N"/>
    <property type="match status" value="1"/>
</dbReference>
<dbReference type="InterPro" id="IPR051919">
    <property type="entry name" value="W-dependent_AOR"/>
</dbReference>
<dbReference type="RefSeq" id="WP_286977430.1">
    <property type="nucleotide sequence ID" value="NZ_PFNG01000231.1"/>
</dbReference>
<organism evidence="10 11">
    <name type="scientific">Candidatus Aquicultor secundus</name>
    <dbReference type="NCBI Taxonomy" id="1973895"/>
    <lineage>
        <taxon>Bacteria</taxon>
        <taxon>Bacillati</taxon>
        <taxon>Actinomycetota</taxon>
        <taxon>Candidatus Aquicultoria</taxon>
        <taxon>Candidatus Aquicultorales</taxon>
        <taxon>Candidatus Aquicultoraceae</taxon>
        <taxon>Candidatus Aquicultor</taxon>
    </lineage>
</organism>
<dbReference type="InterPro" id="IPR036021">
    <property type="entry name" value="Tungsten_al_ferr_oxy-like_C"/>
</dbReference>
<sequence length="570" mass="61915">MFGWTGKILKIDLSSGRAVREDVPADVLYEYLGGRGLGIRLMRDYFRLDPFSPEMPLIFAVGPLCGTPSPTSARMSVVSRSPLTNTIYDSSCGGLFAHKIKAAGLDAIMITGKSRRPVYIQVTETDAALYDASGLWGNDTLETMSALMDKGSVAAIGPAGENGVLFANIMVNASNSVGRGGLGAVMGSKNLKAVVVNGGRRVEIAQKESFKKGQEDVMRLFKASPIIFGELGISEYGTPALVDLIRQRRMVPTENFRKTFFEGAGNYSGPSFKRHYKAKKEGCFGCPIRCKKVDSCGKALPEYETASHFGALNRNSDIHSIVKSNELCNLLGMDTISMASTIAAYGESTNRYFGPDEIVRLVQKTAVLEGEGEKLALGSVRLCESLGTPEASMSVKGLELPAYDPRGAYGMALAYATSSRGGCHLRAYPIANEILRKPVATDRFSFSGKARIIKIAEDTNAVADSLEICKFALLAASLEEYAEMLTGVTGIEFTGQSLLKIGERIVKDERFYNCSNGFSSKDDMLPERFFTEPGSSGDGIDIRPIDKARFIEELQKYYKMRGLNENGCFD</sequence>
<dbReference type="GO" id="GO:0009055">
    <property type="term" value="F:electron transfer activity"/>
    <property type="evidence" value="ECO:0007669"/>
    <property type="project" value="InterPro"/>
</dbReference>
<evidence type="ECO:0000256" key="5">
    <source>
        <dbReference type="ARBA" id="ARBA00023002"/>
    </source>
</evidence>
<dbReference type="SUPFAM" id="SSF48310">
    <property type="entry name" value="Aldehyde ferredoxin oxidoreductase, C-terminal domains"/>
    <property type="match status" value="1"/>
</dbReference>
<dbReference type="InterPro" id="IPR001203">
    <property type="entry name" value="OxRdtase_Ald_Fedxn_C"/>
</dbReference>
<dbReference type="Gene3D" id="3.60.9.10">
    <property type="entry name" value="Aldehyde ferredoxin oxidoreductase, N-terminal domain"/>
    <property type="match status" value="1"/>
</dbReference>
<dbReference type="GO" id="GO:0016625">
    <property type="term" value="F:oxidoreductase activity, acting on the aldehyde or oxo group of donors, iron-sulfur protein as acceptor"/>
    <property type="evidence" value="ECO:0007669"/>
    <property type="project" value="InterPro"/>
</dbReference>
<evidence type="ECO:0000256" key="6">
    <source>
        <dbReference type="ARBA" id="ARBA00023004"/>
    </source>
</evidence>
<dbReference type="Proteomes" id="UP000230956">
    <property type="component" value="Unassembled WGS sequence"/>
</dbReference>
<proteinExistence type="inferred from homology"/>
<evidence type="ECO:0000256" key="2">
    <source>
        <dbReference type="ARBA" id="ARBA00011032"/>
    </source>
</evidence>
<name>A0A2M7T5U4_9ACTN</name>
<evidence type="ECO:0000256" key="8">
    <source>
        <dbReference type="ARBA" id="ARBA00049934"/>
    </source>
</evidence>
<dbReference type="InterPro" id="IPR013983">
    <property type="entry name" value="Ald_Fedxn_OxRdtase_N"/>
</dbReference>
<dbReference type="PANTHER" id="PTHR30038:SF0">
    <property type="entry name" value="TUNGSTEN-CONTAINING ALDEHYDE FERREDOXIN OXIDOREDUCTASE"/>
    <property type="match status" value="1"/>
</dbReference>
<feature type="domain" description="Aldehyde ferredoxin oxidoreductase N-terminal" evidence="9">
    <location>
        <begin position="4"/>
        <end position="200"/>
    </location>
</feature>